<keyword evidence="3" id="KW-1185">Reference proteome</keyword>
<sequence>MGWELLNLFIAPGTLRLIVWAVAIGGVATFLVVLWLSVSAARRNIANPKLRHLAMGVLLLIFLVPVAYKLYQNYQRHQLIETQRAAKRTTMAKALERYHELCKGAGEKIYRTVDDVDGVFLMKLEFDENSGISQYSNDAKSPYESLGDFDRSGLYKNSHETGYMSFDGYIASFLRDKAISDRSTIEDVKNIKPLPAFRYVEAIDPADHQRYRYTGSWQKVDTNDWNKWSKLIDQWGYIPREMLEPVNWIDSVRVQFVLSREPAGNPPPRYGVTYDDLETPEERKMWIAGSALKVIDLETGELLGQRIGYLHDRGGGSAAAYRQPWSFAKTERGWSCPAQRVVGHSKHDFILKILHPRSGESQ</sequence>
<evidence type="ECO:0000313" key="2">
    <source>
        <dbReference type="EMBL" id="MCQ8118297.1"/>
    </source>
</evidence>
<name>A0ABT1TU36_9GAMM</name>
<feature type="transmembrane region" description="Helical" evidence="1">
    <location>
        <begin position="17"/>
        <end position="38"/>
    </location>
</feature>
<dbReference type="EMBL" id="JANIBL010000037">
    <property type="protein sequence ID" value="MCQ8118297.1"/>
    <property type="molecule type" value="Genomic_DNA"/>
</dbReference>
<protein>
    <submittedName>
        <fullName evidence="2">Uncharacterized protein</fullName>
    </submittedName>
</protein>
<comment type="caution">
    <text evidence="2">The sequence shown here is derived from an EMBL/GenBank/DDBJ whole genome shotgun (WGS) entry which is preliminary data.</text>
</comment>
<dbReference type="Proteomes" id="UP001524570">
    <property type="component" value="Unassembled WGS sequence"/>
</dbReference>
<feature type="transmembrane region" description="Helical" evidence="1">
    <location>
        <begin position="50"/>
        <end position="71"/>
    </location>
</feature>
<accession>A0ABT1TU36</accession>
<reference evidence="2 3" key="1">
    <citation type="submission" date="2022-07" db="EMBL/GenBank/DDBJ databases">
        <title>Methylomonas rivi sp. nov., Methylomonas rosea sp. nov., Methylomonas aureus sp. nov. and Methylomonas subterranea sp. nov., four novel methanotrophs isolated from a freshwater creek and the deep terrestrial subsurface.</title>
        <authorList>
            <person name="Abin C."/>
            <person name="Sankaranarayanan K."/>
            <person name="Garner C."/>
            <person name="Sindelar R."/>
            <person name="Kotary K."/>
            <person name="Garner R."/>
            <person name="Barclay S."/>
            <person name="Lawson P."/>
            <person name="Krumholz L."/>
        </authorList>
    </citation>
    <scope>NUCLEOTIDE SEQUENCE [LARGE SCALE GENOMIC DNA]</scope>
    <source>
        <strain evidence="2 3">WSC-7</strain>
    </source>
</reference>
<keyword evidence="1" id="KW-1133">Transmembrane helix</keyword>
<gene>
    <name evidence="2" type="ORF">NP589_12735</name>
</gene>
<keyword evidence="1" id="KW-0812">Transmembrane</keyword>
<organism evidence="2 3">
    <name type="scientific">Methylomonas rosea</name>
    <dbReference type="NCBI Taxonomy" id="2952227"/>
    <lineage>
        <taxon>Bacteria</taxon>
        <taxon>Pseudomonadati</taxon>
        <taxon>Pseudomonadota</taxon>
        <taxon>Gammaproteobacteria</taxon>
        <taxon>Methylococcales</taxon>
        <taxon>Methylococcaceae</taxon>
        <taxon>Methylomonas</taxon>
    </lineage>
</organism>
<evidence type="ECO:0000313" key="3">
    <source>
        <dbReference type="Proteomes" id="UP001524570"/>
    </source>
</evidence>
<proteinExistence type="predicted"/>
<evidence type="ECO:0000256" key="1">
    <source>
        <dbReference type="SAM" id="Phobius"/>
    </source>
</evidence>
<dbReference type="RefSeq" id="WP_256607336.1">
    <property type="nucleotide sequence ID" value="NZ_JANIBL010000037.1"/>
</dbReference>
<keyword evidence="1" id="KW-0472">Membrane</keyword>